<name>A0A8J9TFQ7_PHATR</name>
<protein>
    <submittedName>
        <fullName evidence="1">Uncharacterized protein</fullName>
    </submittedName>
</protein>
<reference evidence="1" key="1">
    <citation type="submission" date="2022-02" db="EMBL/GenBank/DDBJ databases">
        <authorList>
            <person name="Giguere J D."/>
        </authorList>
    </citation>
    <scope>NUCLEOTIDE SEQUENCE</scope>
    <source>
        <strain evidence="1">CCAP 1055/1</strain>
    </source>
</reference>
<dbReference type="SUPFAM" id="SSF52540">
    <property type="entry name" value="P-loop containing nucleoside triphosphate hydrolases"/>
    <property type="match status" value="1"/>
</dbReference>
<dbReference type="InterPro" id="IPR027417">
    <property type="entry name" value="P-loop_NTPase"/>
</dbReference>
<accession>A0A8J9TFQ7</accession>
<dbReference type="AlphaFoldDB" id="A0A8J9TFQ7"/>
<evidence type="ECO:0000313" key="1">
    <source>
        <dbReference type="EMBL" id="CAG9286028.1"/>
    </source>
</evidence>
<dbReference type="Gene3D" id="3.40.50.300">
    <property type="entry name" value="P-loop containing nucleotide triphosphate hydrolases"/>
    <property type="match status" value="1"/>
</dbReference>
<dbReference type="EMBL" id="OU594962">
    <property type="protein sequence ID" value="CAG9286028.1"/>
    <property type="molecule type" value="Genomic_DNA"/>
</dbReference>
<gene>
    <name evidence="1" type="ORF">PTTT1_LOCUS30982</name>
</gene>
<organism evidence="1">
    <name type="scientific">Phaeodactylum tricornutum</name>
    <name type="common">Diatom</name>
    <dbReference type="NCBI Taxonomy" id="2850"/>
    <lineage>
        <taxon>Eukaryota</taxon>
        <taxon>Sar</taxon>
        <taxon>Stramenopiles</taxon>
        <taxon>Ochrophyta</taxon>
        <taxon>Bacillariophyta</taxon>
        <taxon>Bacillariophyceae</taxon>
        <taxon>Bacillariophycidae</taxon>
        <taxon>Naviculales</taxon>
        <taxon>Phaeodactylaceae</taxon>
        <taxon>Phaeodactylum</taxon>
    </lineage>
</organism>
<proteinExistence type="predicted"/>
<dbReference type="Proteomes" id="UP000836788">
    <property type="component" value="Chromosome 21"/>
</dbReference>
<sequence length="406" mass="46783">MLRKHHDRRQFSFTKAFCLTLAAVATFLLQQHQISKLDTVRAPNISSLHLKDDLILPTHPYRADPLRTGILPSVSVKSEVPATRVKKERDVLSMRNGSTNNAGRLLPSFQAGGVMVFLHYPKTGGTTLNGLKDLPKVQWLRINDFTSWNQYWPLIQAHLSLPAENRSTLFLEFHNYCPKLENFFPMMNELRQAADEKGVSTFVFTLIRDPIDFALSFFHFFYTQPCSVFKRCTPQEERSHVWVSATEKHLRKLSPTNYQCLLLAYDMRNLWHLKNESATSNRTWNGQVDRRRVVNTEECFRTFPLLSVFDWIGTTDLLSEETLPLLTHMLTGNATLGTLLPKINAASPSKLSRTSLTSETLQYLRNINSLDLRLYEYVQKNFQFESQWDNLPASIQRIRGDSLQVS</sequence>